<dbReference type="InterPro" id="IPR006115">
    <property type="entry name" value="6PGDH_NADP-bd"/>
</dbReference>
<evidence type="ECO:0000256" key="1">
    <source>
        <dbReference type="ARBA" id="ARBA00009080"/>
    </source>
</evidence>
<comment type="similarity">
    <text evidence="1">Belongs to the HIBADH-related family.</text>
</comment>
<dbReference type="Proteomes" id="UP001628874">
    <property type="component" value="Unassembled WGS sequence"/>
</dbReference>
<dbReference type="PANTHER" id="PTHR43580:SF2">
    <property type="entry name" value="CYTOKINE-LIKE NUCLEAR FACTOR N-PAC"/>
    <property type="match status" value="1"/>
</dbReference>
<dbReference type="Pfam" id="PF03446">
    <property type="entry name" value="NAD_binding_2"/>
    <property type="match status" value="1"/>
</dbReference>
<comment type="caution">
    <text evidence="6">The sequence shown here is derived from an EMBL/GenBank/DDBJ whole genome shotgun (WGS) entry which is preliminary data.</text>
</comment>
<keyword evidence="3" id="KW-0520">NAD</keyword>
<dbReference type="InterPro" id="IPR036291">
    <property type="entry name" value="NAD(P)-bd_dom_sf"/>
</dbReference>
<reference evidence="6 7" key="1">
    <citation type="submission" date="2024-07" db="EMBL/GenBank/DDBJ databases">
        <authorList>
            <person name="Tripathy S."/>
        </authorList>
    </citation>
    <scope>NUCLEOTIDE SEQUENCE [LARGE SCALE GENOMIC DNA]</scope>
    <source>
        <strain evidence="6 7">VB-61278_2</strain>
    </source>
</reference>
<dbReference type="RefSeq" id="WP_272899927.1">
    <property type="nucleotide sequence ID" value="NZ_JBFQGM010000013.1"/>
</dbReference>
<dbReference type="SUPFAM" id="SSF51735">
    <property type="entry name" value="NAD(P)-binding Rossmann-fold domains"/>
    <property type="match status" value="1"/>
</dbReference>
<dbReference type="Gene3D" id="1.10.1040.10">
    <property type="entry name" value="N-(1-d-carboxylethyl)-l-norvaline Dehydrogenase, domain 2"/>
    <property type="match status" value="1"/>
</dbReference>
<keyword evidence="2 6" id="KW-0560">Oxidoreductase</keyword>
<dbReference type="InterPro" id="IPR051265">
    <property type="entry name" value="HIBADH-related_NP60_sf"/>
</dbReference>
<dbReference type="EC" id="1.1.-.-" evidence="6"/>
<protein>
    <submittedName>
        <fullName evidence="6">NAD(P)-dependent oxidoreductase</fullName>
        <ecNumber evidence="6">1.1.-.-</ecNumber>
    </submittedName>
</protein>
<organism evidence="6 7">
    <name type="scientific">Scytonema tolypothrichoides VB-61278_2</name>
    <dbReference type="NCBI Taxonomy" id="3232314"/>
    <lineage>
        <taxon>Bacteria</taxon>
        <taxon>Bacillati</taxon>
        <taxon>Cyanobacteriota</taxon>
        <taxon>Cyanophyceae</taxon>
        <taxon>Nostocales</taxon>
        <taxon>Scytonemataceae</taxon>
        <taxon>Scytonema</taxon>
    </lineage>
</organism>
<evidence type="ECO:0000259" key="4">
    <source>
        <dbReference type="Pfam" id="PF03446"/>
    </source>
</evidence>
<evidence type="ECO:0000256" key="2">
    <source>
        <dbReference type="ARBA" id="ARBA00023002"/>
    </source>
</evidence>
<dbReference type="Pfam" id="PF14833">
    <property type="entry name" value="NAD_binding_11"/>
    <property type="match status" value="1"/>
</dbReference>
<dbReference type="SUPFAM" id="SSF48179">
    <property type="entry name" value="6-phosphogluconate dehydrogenase C-terminal domain-like"/>
    <property type="match status" value="1"/>
</dbReference>
<dbReference type="InterPro" id="IPR013328">
    <property type="entry name" value="6PGD_dom2"/>
</dbReference>
<gene>
    <name evidence="6" type="ORF">AB0759_28715</name>
</gene>
<evidence type="ECO:0000256" key="3">
    <source>
        <dbReference type="ARBA" id="ARBA00023027"/>
    </source>
</evidence>
<proteinExistence type="inferred from homology"/>
<evidence type="ECO:0000313" key="7">
    <source>
        <dbReference type="Proteomes" id="UP001628874"/>
    </source>
</evidence>
<dbReference type="InterPro" id="IPR015815">
    <property type="entry name" value="HIBADH-related"/>
</dbReference>
<dbReference type="InterPro" id="IPR029154">
    <property type="entry name" value="HIBADH-like_NADP-bd"/>
</dbReference>
<keyword evidence="7" id="KW-1185">Reference proteome</keyword>
<dbReference type="PIRSF" id="PIRSF000103">
    <property type="entry name" value="HIBADH"/>
    <property type="match status" value="1"/>
</dbReference>
<dbReference type="Gene3D" id="3.40.50.720">
    <property type="entry name" value="NAD(P)-binding Rossmann-like Domain"/>
    <property type="match status" value="1"/>
</dbReference>
<dbReference type="InterPro" id="IPR008927">
    <property type="entry name" value="6-PGluconate_DH-like_C_sf"/>
</dbReference>
<evidence type="ECO:0000313" key="6">
    <source>
        <dbReference type="EMBL" id="MFL9464590.1"/>
    </source>
</evidence>
<feature type="domain" description="3-hydroxyisobutyrate dehydrogenase-like NAD-binding" evidence="5">
    <location>
        <begin position="184"/>
        <end position="302"/>
    </location>
</feature>
<name>A0ABW8WU17_9CYAN</name>
<evidence type="ECO:0000259" key="5">
    <source>
        <dbReference type="Pfam" id="PF14833"/>
    </source>
</evidence>
<dbReference type="GO" id="GO:0016491">
    <property type="term" value="F:oxidoreductase activity"/>
    <property type="evidence" value="ECO:0007669"/>
    <property type="project" value="UniProtKB-KW"/>
</dbReference>
<dbReference type="PANTHER" id="PTHR43580">
    <property type="entry name" value="OXIDOREDUCTASE GLYR1-RELATED"/>
    <property type="match status" value="1"/>
</dbReference>
<sequence>MDSKYSFVNQQIIGGAGMKRIAVLGAGAMGSRIVQNLLNAKYQVVVYNRTASKVKPLLDRGAVYATTPKEAAEQADIVISMVTDNDVSRSIWLDPKIGAALGLSKDAITIESSTLTVDWTRELADEILNRGAAFLDAPVVGSRQQAEAKKLIYLVGGKAQTLAQVQPVLLSAGASSIHHIGSVGQGMTMKLAVNALFGIQVAALAEIIGMLDKNGITSVKAMQYLGDLPVISPAALGAGSLMAINNHAPMFPIELVEKDFRYFIQTAQAFGALIPASTAIHNIYQEAMAFGYGNDNITGVVQIFI</sequence>
<accession>A0ABW8WU17</accession>
<feature type="domain" description="6-phosphogluconate dehydrogenase NADP-binding" evidence="4">
    <location>
        <begin position="20"/>
        <end position="181"/>
    </location>
</feature>
<dbReference type="EMBL" id="JBFQGM010000013">
    <property type="protein sequence ID" value="MFL9464590.1"/>
    <property type="molecule type" value="Genomic_DNA"/>
</dbReference>